<dbReference type="InterPro" id="IPR014284">
    <property type="entry name" value="RNA_pol_sigma-70_dom"/>
</dbReference>
<feature type="domain" description="RNA polymerase sigma-70 region 2" evidence="5">
    <location>
        <begin position="20"/>
        <end position="82"/>
    </location>
</feature>
<dbReference type="PANTHER" id="PTHR43133">
    <property type="entry name" value="RNA POLYMERASE ECF-TYPE SIGMA FACTO"/>
    <property type="match status" value="1"/>
</dbReference>
<reference evidence="7 8" key="1">
    <citation type="submission" date="2020-02" db="EMBL/GenBank/DDBJ databases">
        <authorList>
            <person name="Zheng R.K."/>
            <person name="Sun C.M."/>
        </authorList>
    </citation>
    <scope>NUCLEOTIDE SEQUENCE [LARGE SCALE GENOMIC DNA]</scope>
    <source>
        <strain evidence="8">zrk23</strain>
    </source>
</reference>
<organism evidence="7 8">
    <name type="scientific">Stakelama tenebrarum</name>
    <dbReference type="NCBI Taxonomy" id="2711215"/>
    <lineage>
        <taxon>Bacteria</taxon>
        <taxon>Pseudomonadati</taxon>
        <taxon>Pseudomonadota</taxon>
        <taxon>Alphaproteobacteria</taxon>
        <taxon>Sphingomonadales</taxon>
        <taxon>Sphingomonadaceae</taxon>
        <taxon>Stakelama</taxon>
    </lineage>
</organism>
<dbReference type="InterPro" id="IPR039425">
    <property type="entry name" value="RNA_pol_sigma-70-like"/>
</dbReference>
<dbReference type="AlphaFoldDB" id="A0A6G6Y2C9"/>
<dbReference type="GO" id="GO:0016987">
    <property type="term" value="F:sigma factor activity"/>
    <property type="evidence" value="ECO:0007669"/>
    <property type="project" value="UniProtKB-KW"/>
</dbReference>
<sequence>MDAQRTPCEHRDSLYRQACESHAPALARLARSVEFDAERASDLEQDIHLALWRSFAQFDGRCSLATWVYRVAHNVAAGHKARGARGAKLIALEEAETLVADDDPEAAVDTSRTLVRLRRLIAGLKPTDRSVILLWLEGLDAAEIGEVTGLAPGNVAVKTHRIKALLARNFAQGEAG</sequence>
<dbReference type="InterPro" id="IPR013249">
    <property type="entry name" value="RNA_pol_sigma70_r4_t2"/>
</dbReference>
<dbReference type="SUPFAM" id="SSF88659">
    <property type="entry name" value="Sigma3 and sigma4 domains of RNA polymerase sigma factors"/>
    <property type="match status" value="1"/>
</dbReference>
<dbReference type="GO" id="GO:0003677">
    <property type="term" value="F:DNA binding"/>
    <property type="evidence" value="ECO:0007669"/>
    <property type="project" value="InterPro"/>
</dbReference>
<gene>
    <name evidence="7" type="ORF">G5C33_04420</name>
</gene>
<dbReference type="InterPro" id="IPR013325">
    <property type="entry name" value="RNA_pol_sigma_r2"/>
</dbReference>
<dbReference type="InterPro" id="IPR036388">
    <property type="entry name" value="WH-like_DNA-bd_sf"/>
</dbReference>
<dbReference type="EMBL" id="CP049109">
    <property type="protein sequence ID" value="QIG79104.1"/>
    <property type="molecule type" value="Genomic_DNA"/>
</dbReference>
<evidence type="ECO:0000313" key="7">
    <source>
        <dbReference type="EMBL" id="QIG79104.1"/>
    </source>
</evidence>
<accession>A0A6G6Y2C9</accession>
<dbReference type="Proteomes" id="UP000501568">
    <property type="component" value="Chromosome"/>
</dbReference>
<dbReference type="SUPFAM" id="SSF88946">
    <property type="entry name" value="Sigma2 domain of RNA polymerase sigma factors"/>
    <property type="match status" value="1"/>
</dbReference>
<proteinExistence type="inferred from homology"/>
<dbReference type="Gene3D" id="1.10.1740.10">
    <property type="match status" value="1"/>
</dbReference>
<keyword evidence="8" id="KW-1185">Reference proteome</keyword>
<comment type="similarity">
    <text evidence="1">Belongs to the sigma-70 factor family. ECF subfamily.</text>
</comment>
<evidence type="ECO:0000259" key="6">
    <source>
        <dbReference type="Pfam" id="PF08281"/>
    </source>
</evidence>
<dbReference type="InterPro" id="IPR013324">
    <property type="entry name" value="RNA_pol_sigma_r3/r4-like"/>
</dbReference>
<feature type="domain" description="RNA polymerase sigma factor 70 region 4 type 2" evidence="6">
    <location>
        <begin position="115"/>
        <end position="165"/>
    </location>
</feature>
<dbReference type="GO" id="GO:0006352">
    <property type="term" value="P:DNA-templated transcription initiation"/>
    <property type="evidence" value="ECO:0007669"/>
    <property type="project" value="InterPro"/>
</dbReference>
<keyword evidence="3" id="KW-0731">Sigma factor</keyword>
<evidence type="ECO:0000256" key="4">
    <source>
        <dbReference type="ARBA" id="ARBA00023163"/>
    </source>
</evidence>
<evidence type="ECO:0000256" key="1">
    <source>
        <dbReference type="ARBA" id="ARBA00010641"/>
    </source>
</evidence>
<dbReference type="KEGG" id="spzr:G5C33_04420"/>
<protein>
    <submittedName>
        <fullName evidence="7">Sigma-70 family RNA polymerase sigma factor</fullName>
    </submittedName>
</protein>
<evidence type="ECO:0000259" key="5">
    <source>
        <dbReference type="Pfam" id="PF04542"/>
    </source>
</evidence>
<dbReference type="InterPro" id="IPR007627">
    <property type="entry name" value="RNA_pol_sigma70_r2"/>
</dbReference>
<evidence type="ECO:0000256" key="3">
    <source>
        <dbReference type="ARBA" id="ARBA00023082"/>
    </source>
</evidence>
<dbReference type="NCBIfam" id="TIGR02937">
    <property type="entry name" value="sigma70-ECF"/>
    <property type="match status" value="1"/>
</dbReference>
<evidence type="ECO:0000313" key="8">
    <source>
        <dbReference type="Proteomes" id="UP000501568"/>
    </source>
</evidence>
<keyword evidence="2" id="KW-0805">Transcription regulation</keyword>
<dbReference type="Pfam" id="PF04542">
    <property type="entry name" value="Sigma70_r2"/>
    <property type="match status" value="1"/>
</dbReference>
<evidence type="ECO:0000256" key="2">
    <source>
        <dbReference type="ARBA" id="ARBA00023015"/>
    </source>
</evidence>
<keyword evidence="4" id="KW-0804">Transcription</keyword>
<dbReference type="PANTHER" id="PTHR43133:SF45">
    <property type="entry name" value="RNA POLYMERASE ECF-TYPE SIGMA FACTOR"/>
    <property type="match status" value="1"/>
</dbReference>
<name>A0A6G6Y2C9_9SPHN</name>
<dbReference type="Gene3D" id="1.10.10.10">
    <property type="entry name" value="Winged helix-like DNA-binding domain superfamily/Winged helix DNA-binding domain"/>
    <property type="match status" value="1"/>
</dbReference>
<dbReference type="RefSeq" id="WP_165326105.1">
    <property type="nucleotide sequence ID" value="NZ_CP049109.1"/>
</dbReference>
<dbReference type="Pfam" id="PF08281">
    <property type="entry name" value="Sigma70_r4_2"/>
    <property type="match status" value="1"/>
</dbReference>